<dbReference type="PANTHER" id="PTHR13096">
    <property type="entry name" value="MINA53 MYC INDUCED NUCLEAR ANTIGEN"/>
    <property type="match status" value="1"/>
</dbReference>
<evidence type="ECO:0000256" key="4">
    <source>
        <dbReference type="SAM" id="MobiDB-lite"/>
    </source>
</evidence>
<dbReference type="InterPro" id="IPR039994">
    <property type="entry name" value="NO66-like"/>
</dbReference>
<evidence type="ECO:0000313" key="7">
    <source>
        <dbReference type="Proteomes" id="UP000576393"/>
    </source>
</evidence>
<dbReference type="AlphaFoldDB" id="A0A852V879"/>
<accession>A0A852V879</accession>
<evidence type="ECO:0000313" key="6">
    <source>
        <dbReference type="EMBL" id="NYF43768.1"/>
    </source>
</evidence>
<proteinExistence type="predicted"/>
<comment type="cofactor">
    <cofactor evidence="1">
        <name>Fe(2+)</name>
        <dbReference type="ChEBI" id="CHEBI:29033"/>
    </cofactor>
</comment>
<name>A0A852V879_9ACTN</name>
<dbReference type="PROSITE" id="PS51184">
    <property type="entry name" value="JMJC"/>
    <property type="match status" value="1"/>
</dbReference>
<feature type="compositionally biased region" description="Basic and acidic residues" evidence="4">
    <location>
        <begin position="476"/>
        <end position="487"/>
    </location>
</feature>
<protein>
    <recommendedName>
        <fullName evidence="5">JmjC domain-containing protein</fullName>
    </recommendedName>
</protein>
<evidence type="ECO:0000256" key="3">
    <source>
        <dbReference type="ARBA" id="ARBA00023004"/>
    </source>
</evidence>
<feature type="domain" description="JmjC" evidence="5">
    <location>
        <begin position="161"/>
        <end position="301"/>
    </location>
</feature>
<organism evidence="6 7">
    <name type="scientific">Streptosporangium sandarakinum</name>
    <dbReference type="NCBI Taxonomy" id="1260955"/>
    <lineage>
        <taxon>Bacteria</taxon>
        <taxon>Bacillati</taxon>
        <taxon>Actinomycetota</taxon>
        <taxon>Actinomycetes</taxon>
        <taxon>Streptosporangiales</taxon>
        <taxon>Streptosporangiaceae</taxon>
        <taxon>Streptosporangium</taxon>
    </lineage>
</organism>
<dbReference type="EMBL" id="JACCCO010000003">
    <property type="protein sequence ID" value="NYF43768.1"/>
    <property type="molecule type" value="Genomic_DNA"/>
</dbReference>
<dbReference type="Gene3D" id="2.60.120.650">
    <property type="entry name" value="Cupin"/>
    <property type="match status" value="1"/>
</dbReference>
<dbReference type="Pfam" id="PF08007">
    <property type="entry name" value="JmjC_2"/>
    <property type="match status" value="1"/>
</dbReference>
<keyword evidence="7" id="KW-1185">Reference proteome</keyword>
<feature type="compositionally biased region" description="Basic and acidic residues" evidence="4">
    <location>
        <begin position="45"/>
        <end position="58"/>
    </location>
</feature>
<evidence type="ECO:0000259" key="5">
    <source>
        <dbReference type="PROSITE" id="PS51184"/>
    </source>
</evidence>
<sequence length="487" mass="53181">MTGTRRPPAPEETGTGEHLADRGPERPGTGGLLTVRPLEALPDLEGLRPGDPEPGGRHALEEIVTTLPVAEFLDRYWGRDCHLDPGDPGDPGRFHHLLPWPELDRLLDGHRAWPLRMQVARGNASLPPSSYLETIPGRGVGREPAMRVSSAKLHARLREGATLVFGSVDEAVPAVRELAERLEHDLRAEVFVNLYASWGQVGAFDPHWDDHDGIILQVYGRKEWRLYGVGRPAPLPGDGPLNECPPRPLRQFELTEGQALYVPRGHWHAVRPVGGTTVHLTFGIRRPVVRDLLRWAVDRQLNHPDARLDLPLGGWDDELAGRLSRLLGGIGELLGAEGFGRYVAERDGRAAARPRHLLPHAVTDLSGGCPPDAVVVLAAPRPVAHGGDGRRRTLLSGGLRYDFDARCEPLLRRLLGRRPWRVGDLAREAAAEGGPDAGECRRLVAELLGHGLLRFDTGPVAPPGPPGGPPAGASGERYDRRPEEGRR</sequence>
<comment type="caution">
    <text evidence="6">The sequence shown here is derived from an EMBL/GenBank/DDBJ whole genome shotgun (WGS) entry which is preliminary data.</text>
</comment>
<keyword evidence="2" id="KW-0479">Metal-binding</keyword>
<feature type="region of interest" description="Disordered" evidence="4">
    <location>
        <begin position="455"/>
        <end position="487"/>
    </location>
</feature>
<dbReference type="GO" id="GO:0046872">
    <property type="term" value="F:metal ion binding"/>
    <property type="evidence" value="ECO:0007669"/>
    <property type="project" value="UniProtKB-KW"/>
</dbReference>
<keyword evidence="3" id="KW-0408">Iron</keyword>
<dbReference type="Proteomes" id="UP000576393">
    <property type="component" value="Unassembled WGS sequence"/>
</dbReference>
<feature type="compositionally biased region" description="Pro residues" evidence="4">
    <location>
        <begin position="460"/>
        <end position="469"/>
    </location>
</feature>
<evidence type="ECO:0000256" key="2">
    <source>
        <dbReference type="ARBA" id="ARBA00022723"/>
    </source>
</evidence>
<feature type="region of interest" description="Disordered" evidence="4">
    <location>
        <begin position="1"/>
        <end position="58"/>
    </location>
</feature>
<dbReference type="RefSeq" id="WP_179827476.1">
    <property type="nucleotide sequence ID" value="NZ_JACCCO010000003.1"/>
</dbReference>
<gene>
    <name evidence="6" type="ORF">HDA43_005995</name>
</gene>
<reference evidence="6 7" key="1">
    <citation type="submission" date="2020-07" db="EMBL/GenBank/DDBJ databases">
        <title>Sequencing the genomes of 1000 actinobacteria strains.</title>
        <authorList>
            <person name="Klenk H.-P."/>
        </authorList>
    </citation>
    <scope>NUCLEOTIDE SEQUENCE [LARGE SCALE GENOMIC DNA]</scope>
    <source>
        <strain evidence="6 7">DSM 45763</strain>
    </source>
</reference>
<evidence type="ECO:0000256" key="1">
    <source>
        <dbReference type="ARBA" id="ARBA00001954"/>
    </source>
</evidence>
<dbReference type="SUPFAM" id="SSF51197">
    <property type="entry name" value="Clavaminate synthase-like"/>
    <property type="match status" value="1"/>
</dbReference>
<dbReference type="InterPro" id="IPR003347">
    <property type="entry name" value="JmjC_dom"/>
</dbReference>
<dbReference type="PANTHER" id="PTHR13096:SF8">
    <property type="entry name" value="RIBOSOMAL OXYGENASE 1"/>
    <property type="match status" value="1"/>
</dbReference>